<keyword evidence="1" id="KW-1133">Transmembrane helix</keyword>
<dbReference type="AlphaFoldDB" id="A0A0G0FGX1"/>
<sequence>MARKTKDSTTLEKIPSKTKDEIIKEAQRIEESTLYSAKGHLVAASLWSHFHLIIGVPIVIMSAIAGLSILSEFDKTKTIGAILTLGVTGLSALMTFLNPNAKSNTHLNSGNSYDALNNKIRIFRTIDCWREKSEDILTEKIKYFSEQKDKLNSSSPQIHWIAYQLAKRGLEKGEAEFRVDKVVRQ</sequence>
<accession>A0A0G0FGX1</accession>
<reference evidence="2 3" key="1">
    <citation type="journal article" date="2015" name="Nature">
        <title>rRNA introns, odd ribosomes, and small enigmatic genomes across a large radiation of phyla.</title>
        <authorList>
            <person name="Brown C.T."/>
            <person name="Hug L.A."/>
            <person name="Thomas B.C."/>
            <person name="Sharon I."/>
            <person name="Castelle C.J."/>
            <person name="Singh A."/>
            <person name="Wilkins M.J."/>
            <person name="Williams K.H."/>
            <person name="Banfield J.F."/>
        </authorList>
    </citation>
    <scope>NUCLEOTIDE SEQUENCE [LARGE SCALE GENOMIC DNA]</scope>
</reference>
<dbReference type="EMBL" id="LBQX01000015">
    <property type="protein sequence ID" value="KKP86740.1"/>
    <property type="molecule type" value="Genomic_DNA"/>
</dbReference>
<proteinExistence type="predicted"/>
<evidence type="ECO:0000313" key="3">
    <source>
        <dbReference type="Proteomes" id="UP000034536"/>
    </source>
</evidence>
<organism evidence="2 3">
    <name type="scientific">Candidatus Roizmanbacteria bacterium GW2011_GWA2_35_8</name>
    <dbReference type="NCBI Taxonomy" id="1618479"/>
    <lineage>
        <taxon>Bacteria</taxon>
        <taxon>Candidatus Roizmaniibacteriota</taxon>
    </lineage>
</organism>
<gene>
    <name evidence="2" type="ORF">UR89_C0015G0003</name>
</gene>
<feature type="transmembrane region" description="Helical" evidence="1">
    <location>
        <begin position="78"/>
        <end position="97"/>
    </location>
</feature>
<keyword evidence="1" id="KW-0472">Membrane</keyword>
<evidence type="ECO:0000256" key="1">
    <source>
        <dbReference type="SAM" id="Phobius"/>
    </source>
</evidence>
<protein>
    <recommendedName>
        <fullName evidence="4">SMODS and SLOG-associating 2TM effector domain-containing protein</fullName>
    </recommendedName>
</protein>
<evidence type="ECO:0000313" key="2">
    <source>
        <dbReference type="EMBL" id="KKP86740.1"/>
    </source>
</evidence>
<keyword evidence="1" id="KW-0812">Transmembrane</keyword>
<dbReference type="NCBIfam" id="NF033632">
    <property type="entry name" value="SLATT_4"/>
    <property type="match status" value="1"/>
</dbReference>
<comment type="caution">
    <text evidence="2">The sequence shown here is derived from an EMBL/GenBank/DDBJ whole genome shotgun (WGS) entry which is preliminary data.</text>
</comment>
<feature type="transmembrane region" description="Helical" evidence="1">
    <location>
        <begin position="50"/>
        <end position="71"/>
    </location>
</feature>
<name>A0A0G0FGX1_9BACT</name>
<dbReference type="Proteomes" id="UP000034536">
    <property type="component" value="Unassembled WGS sequence"/>
</dbReference>
<evidence type="ECO:0008006" key="4">
    <source>
        <dbReference type="Google" id="ProtNLM"/>
    </source>
</evidence>